<feature type="signal peptide" evidence="1">
    <location>
        <begin position="1"/>
        <end position="19"/>
    </location>
</feature>
<dbReference type="Proteomes" id="UP000646426">
    <property type="component" value="Unassembled WGS sequence"/>
</dbReference>
<keyword evidence="3" id="KW-1185">Reference proteome</keyword>
<evidence type="ECO:0000313" key="2">
    <source>
        <dbReference type="EMBL" id="GHA86319.1"/>
    </source>
</evidence>
<protein>
    <recommendedName>
        <fullName evidence="4">Erythromycin esterase family protein</fullName>
    </recommendedName>
</protein>
<proteinExistence type="predicted"/>
<name>A0A918W9T3_9GAMM</name>
<reference evidence="2" key="2">
    <citation type="submission" date="2020-09" db="EMBL/GenBank/DDBJ databases">
        <authorList>
            <person name="Sun Q."/>
            <person name="Kim S."/>
        </authorList>
    </citation>
    <scope>NUCLEOTIDE SEQUENCE</scope>
    <source>
        <strain evidence="2">KCTC 23077</strain>
    </source>
</reference>
<feature type="chain" id="PRO_5036943260" description="Erythromycin esterase family protein" evidence="1">
    <location>
        <begin position="20"/>
        <end position="411"/>
    </location>
</feature>
<gene>
    <name evidence="2" type="ORF">GCM10007067_25460</name>
</gene>
<evidence type="ECO:0000313" key="3">
    <source>
        <dbReference type="Proteomes" id="UP000646426"/>
    </source>
</evidence>
<comment type="caution">
    <text evidence="2">The sequence shown here is derived from an EMBL/GenBank/DDBJ whole genome shotgun (WGS) entry which is preliminary data.</text>
</comment>
<evidence type="ECO:0008006" key="4">
    <source>
        <dbReference type="Google" id="ProtNLM"/>
    </source>
</evidence>
<organism evidence="2 3">
    <name type="scientific">Cognatilysobacter bugurensis</name>
    <dbReference type="NCBI Taxonomy" id="543356"/>
    <lineage>
        <taxon>Bacteria</taxon>
        <taxon>Pseudomonadati</taxon>
        <taxon>Pseudomonadota</taxon>
        <taxon>Gammaproteobacteria</taxon>
        <taxon>Lysobacterales</taxon>
        <taxon>Lysobacteraceae</taxon>
        <taxon>Cognatilysobacter</taxon>
    </lineage>
</organism>
<dbReference type="AlphaFoldDB" id="A0A918W9T3"/>
<evidence type="ECO:0000256" key="1">
    <source>
        <dbReference type="SAM" id="SignalP"/>
    </source>
</evidence>
<keyword evidence="1" id="KW-0732">Signal</keyword>
<sequence>MCAFAVFMLLSVCAAPAIAQGPPPHLPAGVLADAPEPARVNYLKQHVVVEGPVTGGLTFSFDDDFYSGRLFLLGESHGSAAPQVLDIELLTHLNARLGLTDYLGEVDPVQAHRLNRYLDTGDETLLDRVFDRWNADSQWANTAYEDKLRAIRRLNAGLPAGQRIRIHGIDAIQDWPLVAEELQARGAPLDAAAFASARGTSRARLAADALARAPDAAADAYLLQALERQAVESDRETIIFNNYAALVRSDVLGDRPAYGLWGATHVMQGPLRGRLPFGGRVRASDLPSADGVRSLVVYGLDSAFQFPVPLPTGVARVRFTDGNVDGPVVKLAGSASLREASAPHRLTVFRIDADRSPYREGQQLIALRSSMDPGLLPSADVPTSGYAQYVGVYRGSDWAAPREGAGPTLSP</sequence>
<dbReference type="Gene3D" id="3.30.1870.10">
    <property type="entry name" value="EreA-like, domain 2"/>
    <property type="match status" value="1"/>
</dbReference>
<dbReference type="EMBL" id="BMYD01000004">
    <property type="protein sequence ID" value="GHA86319.1"/>
    <property type="molecule type" value="Genomic_DNA"/>
</dbReference>
<accession>A0A918W9T3</accession>
<dbReference type="SUPFAM" id="SSF159501">
    <property type="entry name" value="EreA/ChaN-like"/>
    <property type="match status" value="1"/>
</dbReference>
<reference evidence="2" key="1">
    <citation type="journal article" date="2014" name="Int. J. Syst. Evol. Microbiol.">
        <title>Complete genome sequence of Corynebacterium casei LMG S-19264T (=DSM 44701T), isolated from a smear-ripened cheese.</title>
        <authorList>
            <consortium name="US DOE Joint Genome Institute (JGI-PGF)"/>
            <person name="Walter F."/>
            <person name="Albersmeier A."/>
            <person name="Kalinowski J."/>
            <person name="Ruckert C."/>
        </authorList>
    </citation>
    <scope>NUCLEOTIDE SEQUENCE</scope>
    <source>
        <strain evidence="2">KCTC 23077</strain>
    </source>
</reference>